<evidence type="ECO:0000313" key="1">
    <source>
        <dbReference type="EMBL" id="GKX66061.1"/>
    </source>
</evidence>
<proteinExistence type="predicted"/>
<comment type="caution">
    <text evidence="1">The sequence shown here is derived from an EMBL/GenBank/DDBJ whole genome shotgun (WGS) entry which is preliminary data.</text>
</comment>
<sequence>MNKITKVEVQKNNKKRVNIYVNENFAFACDMELVYRYNLAKDAEIKIEDIREVLIEEEYISCKNYTLRILERGYKTEKEIEKKLIEREYSQETISRVQDFLKEYNFIDDRRYTSMYVKDKIKNEGRNKIKYKLMQKGVAEETIAKTINNVNEEDEYEGALALCEKKYRILIKRETDSRLIKQKIFRFLASKGYDFDLINRIIRKVVNEEYE</sequence>
<gene>
    <name evidence="1" type="ORF">rsdtw13_13190</name>
</gene>
<organism evidence="1 2">
    <name type="scientific">Inconstantimicrobium mannanitabidum</name>
    <dbReference type="NCBI Taxonomy" id="1604901"/>
    <lineage>
        <taxon>Bacteria</taxon>
        <taxon>Bacillati</taxon>
        <taxon>Bacillota</taxon>
        <taxon>Clostridia</taxon>
        <taxon>Eubacteriales</taxon>
        <taxon>Clostridiaceae</taxon>
        <taxon>Inconstantimicrobium</taxon>
    </lineage>
</organism>
<keyword evidence="2" id="KW-1185">Reference proteome</keyword>
<protein>
    <submittedName>
        <fullName evidence="1">Uncharacterized protein</fullName>
    </submittedName>
</protein>
<accession>A0ACB5RAR6</accession>
<name>A0ACB5RAR6_9CLOT</name>
<evidence type="ECO:0000313" key="2">
    <source>
        <dbReference type="Proteomes" id="UP001058074"/>
    </source>
</evidence>
<reference evidence="1" key="1">
    <citation type="journal article" date="2025" name="Int. J. Syst. Evol. Microbiol.">
        <title>Inconstantimicrobium mannanitabidum sp. nov., a novel member of the family Clostridiaceae isolated from anoxic soil under the treatment of reductive soil disinfestation.</title>
        <authorList>
            <person name="Ueki A."/>
            <person name="Tonouchi A."/>
            <person name="Honma S."/>
            <person name="Kaku N."/>
            <person name="Ueki K."/>
        </authorList>
    </citation>
    <scope>NUCLEOTIDE SEQUENCE</scope>
    <source>
        <strain evidence="1">TW13</strain>
    </source>
</reference>
<dbReference type="Proteomes" id="UP001058074">
    <property type="component" value="Unassembled WGS sequence"/>
</dbReference>
<dbReference type="EMBL" id="BROD01000001">
    <property type="protein sequence ID" value="GKX66061.1"/>
    <property type="molecule type" value="Genomic_DNA"/>
</dbReference>